<organism evidence="5 6">
    <name type="scientific">Mycolicibacterium nivoides</name>
    <dbReference type="NCBI Taxonomy" id="2487344"/>
    <lineage>
        <taxon>Bacteria</taxon>
        <taxon>Bacillati</taxon>
        <taxon>Actinomycetota</taxon>
        <taxon>Actinomycetes</taxon>
        <taxon>Mycobacteriales</taxon>
        <taxon>Mycobacteriaceae</taxon>
        <taxon>Mycolicibacterium</taxon>
    </lineage>
</organism>
<dbReference type="Pfam" id="PF02470">
    <property type="entry name" value="MlaD"/>
    <property type="match status" value="1"/>
</dbReference>
<dbReference type="InterPro" id="IPR003399">
    <property type="entry name" value="Mce/MlaD"/>
</dbReference>
<feature type="signal peptide" evidence="2">
    <location>
        <begin position="1"/>
        <end position="27"/>
    </location>
</feature>
<dbReference type="InterPro" id="IPR005693">
    <property type="entry name" value="Mce"/>
</dbReference>
<dbReference type="PANTHER" id="PTHR33371">
    <property type="entry name" value="INTERMEMBRANE PHOSPHOLIPID TRANSPORT SYSTEM BINDING PROTEIN MLAD-RELATED"/>
    <property type="match status" value="1"/>
</dbReference>
<accession>A0ABW9L484</accession>
<proteinExistence type="predicted"/>
<dbReference type="Proteomes" id="UP001635816">
    <property type="component" value="Unassembled WGS sequence"/>
</dbReference>
<feature type="compositionally biased region" description="Pro residues" evidence="1">
    <location>
        <begin position="440"/>
        <end position="454"/>
    </location>
</feature>
<evidence type="ECO:0000313" key="5">
    <source>
        <dbReference type="EMBL" id="MFN6542763.1"/>
    </source>
</evidence>
<dbReference type="GeneID" id="300556209"/>
<keyword evidence="6" id="KW-1185">Reference proteome</keyword>
<feature type="region of interest" description="Disordered" evidence="1">
    <location>
        <begin position="406"/>
        <end position="454"/>
    </location>
</feature>
<name>A0ABW9L484_9MYCO</name>
<keyword evidence="2" id="KW-0732">Signal</keyword>
<evidence type="ECO:0000259" key="4">
    <source>
        <dbReference type="Pfam" id="PF11887"/>
    </source>
</evidence>
<evidence type="ECO:0000259" key="3">
    <source>
        <dbReference type="Pfam" id="PF02470"/>
    </source>
</evidence>
<dbReference type="RefSeq" id="WP_124712453.1">
    <property type="nucleotide sequence ID" value="NZ_CP034072.1"/>
</dbReference>
<dbReference type="PROSITE" id="PS51257">
    <property type="entry name" value="PROKAR_LIPOPROTEIN"/>
    <property type="match status" value="1"/>
</dbReference>
<feature type="domain" description="Mammalian cell entry C-terminal" evidence="4">
    <location>
        <begin position="127"/>
        <end position="298"/>
    </location>
</feature>
<feature type="domain" description="Mce/MlaD" evidence="3">
    <location>
        <begin position="46"/>
        <end position="119"/>
    </location>
</feature>
<comment type="caution">
    <text evidence="5">The sequence shown here is derived from an EMBL/GenBank/DDBJ whole genome shotgun (WGS) entry which is preliminary data.</text>
</comment>
<evidence type="ECO:0000256" key="2">
    <source>
        <dbReference type="SAM" id="SignalP"/>
    </source>
</evidence>
<gene>
    <name evidence="5" type="ORF">ACK4CT_06170</name>
</gene>
<reference evidence="5 6" key="1">
    <citation type="submission" date="2024-12" db="EMBL/GenBank/DDBJ databases">
        <title>The coexistence of Mycolicibacterium septicum and Mycolicibacterium nivoides in clinical samples.</title>
        <authorList>
            <person name="Wang C."/>
            <person name="Feng Y."/>
            <person name="Zong Z."/>
        </authorList>
    </citation>
    <scope>NUCLEOTIDE SEQUENCE [LARGE SCALE GENOMIC DNA]</scope>
    <source>
        <strain evidence="5 6">120309</strain>
    </source>
</reference>
<dbReference type="EMBL" id="JBKBDD010000002">
    <property type="protein sequence ID" value="MFN6542763.1"/>
    <property type="molecule type" value="Genomic_DNA"/>
</dbReference>
<evidence type="ECO:0000256" key="1">
    <source>
        <dbReference type="SAM" id="MobiDB-lite"/>
    </source>
</evidence>
<feature type="compositionally biased region" description="Pro residues" evidence="1">
    <location>
        <begin position="369"/>
        <end position="389"/>
    </location>
</feature>
<dbReference type="InterPro" id="IPR024516">
    <property type="entry name" value="Mce_C"/>
</dbReference>
<evidence type="ECO:0000313" key="6">
    <source>
        <dbReference type="Proteomes" id="UP001635816"/>
    </source>
</evidence>
<feature type="region of interest" description="Disordered" evidence="1">
    <location>
        <begin position="367"/>
        <end position="390"/>
    </location>
</feature>
<dbReference type="InterPro" id="IPR052336">
    <property type="entry name" value="MlaD_Phospholipid_Transporter"/>
</dbReference>
<dbReference type="PANTHER" id="PTHR33371:SF15">
    <property type="entry name" value="LIPOPROTEIN LPRN"/>
    <property type="match status" value="1"/>
</dbReference>
<dbReference type="Pfam" id="PF11887">
    <property type="entry name" value="Mce4_CUP1"/>
    <property type="match status" value="1"/>
</dbReference>
<feature type="chain" id="PRO_5047464697" evidence="2">
    <location>
        <begin position="28"/>
        <end position="454"/>
    </location>
</feature>
<dbReference type="NCBIfam" id="TIGR00996">
    <property type="entry name" value="Mtu_fam_mce"/>
    <property type="match status" value="1"/>
</dbReference>
<sequence length="454" mass="47405">MIRGKPVRLAIAVGSCVALTASGCAFQGVNSLPLPGAVGRGADSSVYHVEIANVATLEPNSPVMMNDVVVGSVRSLSVRDWHADVEFSVQPDVVVPANAVASVGQTSLLGSMHLALNPPAGQAPNGKLPPGATIQLNNSSTYPTTEQTLSSLAAVVNGGGLGQMGDIIHNFSAAINGRETDFRDLLTRLDTFVGALDAQRDNIVASIEGLNRLASTFAGQRDVITRALEKIPPALDVLIKERPRFTTALQKLGTFSATANQFVNDSQADLVRNLKNLEPALKALANIGPDLTSVLEYAPHFPFTQSFMDRVIRGDYYNLFAYFDLTIPHLKRSLMMGTRWEDGNAQNVPVPGDPGYLNYTYDPLKTGVNPPPPDAFPPAPDAAPAPGLPAPTYSGPVLPVVPPAPLTMPGGMPQPVAPSSGSTSIFAGPYAPQGDSADQPPAPTAPTPPTGGGG</sequence>
<protein>
    <submittedName>
        <fullName evidence="5">MCE family protein</fullName>
    </submittedName>
</protein>